<sequence>MNTSITTDLTQQAPRSPRVRLGGFAHLPRLIDKARATANDRAGVYIYGRESLLDLQFFKFTGITPDELLAKVSEGLGDFEILEWIHTQTPYQLLPHQIDSWSTWIEKLPGLNPQVRAWIAEFSLAQSPPRTDVGTLFEYLDLDDYVRFGGQA</sequence>
<reference evidence="2 3" key="1">
    <citation type="submission" date="2023-04" db="EMBL/GenBank/DDBJ databases">
        <title>A novel bacteria isolated from coastal sediment.</title>
        <authorList>
            <person name="Liu X.-J."/>
            <person name="Du Z.-J."/>
        </authorList>
    </citation>
    <scope>NUCLEOTIDE SEQUENCE [LARGE SCALE GENOMIC DNA]</scope>
    <source>
        <strain evidence="2 3">SDUM461003</strain>
    </source>
</reference>
<evidence type="ECO:0000259" key="1">
    <source>
        <dbReference type="Pfam" id="PF16798"/>
    </source>
</evidence>
<evidence type="ECO:0000313" key="2">
    <source>
        <dbReference type="EMBL" id="MDQ8209087.1"/>
    </source>
</evidence>
<dbReference type="Proteomes" id="UP001225316">
    <property type="component" value="Unassembled WGS sequence"/>
</dbReference>
<comment type="caution">
    <text evidence="2">The sequence shown here is derived from an EMBL/GenBank/DDBJ whole genome shotgun (WGS) entry which is preliminary data.</text>
</comment>
<keyword evidence="3" id="KW-1185">Reference proteome</keyword>
<proteinExistence type="predicted"/>
<gene>
    <name evidence="2" type="ORF">QEH52_16295</name>
</gene>
<dbReference type="Pfam" id="PF16798">
    <property type="entry name" value="DUF5069"/>
    <property type="match status" value="1"/>
</dbReference>
<dbReference type="InterPro" id="IPR031849">
    <property type="entry name" value="DUF5069"/>
</dbReference>
<protein>
    <submittedName>
        <fullName evidence="2">DUF5069 domain-containing protein</fullName>
    </submittedName>
</protein>
<accession>A0ABU1AZJ6</accession>
<dbReference type="EMBL" id="JARXHW010000051">
    <property type="protein sequence ID" value="MDQ8209087.1"/>
    <property type="molecule type" value="Genomic_DNA"/>
</dbReference>
<organism evidence="2 3">
    <name type="scientific">Thalassobacterium maritimum</name>
    <dbReference type="NCBI Taxonomy" id="3041265"/>
    <lineage>
        <taxon>Bacteria</taxon>
        <taxon>Pseudomonadati</taxon>
        <taxon>Verrucomicrobiota</taxon>
        <taxon>Opitutia</taxon>
        <taxon>Puniceicoccales</taxon>
        <taxon>Coraliomargaritaceae</taxon>
        <taxon>Thalassobacterium</taxon>
    </lineage>
</organism>
<feature type="domain" description="DUF5069" evidence="1">
    <location>
        <begin position="11"/>
        <end position="145"/>
    </location>
</feature>
<evidence type="ECO:0000313" key="3">
    <source>
        <dbReference type="Proteomes" id="UP001225316"/>
    </source>
</evidence>
<name>A0ABU1AZJ6_9BACT</name>
<dbReference type="RefSeq" id="WP_308951878.1">
    <property type="nucleotide sequence ID" value="NZ_JARXHW010000051.1"/>
</dbReference>